<dbReference type="Gene3D" id="3.40.190.10">
    <property type="entry name" value="Periplasmic binding protein-like II"/>
    <property type="match status" value="2"/>
</dbReference>
<accession>A0ABN2M1D9</accession>
<evidence type="ECO:0000256" key="3">
    <source>
        <dbReference type="ARBA" id="ARBA00022729"/>
    </source>
</evidence>
<keyword evidence="2" id="KW-0479">Metal-binding</keyword>
<dbReference type="PIRSF" id="PIRSF004846">
    <property type="entry name" value="ModA"/>
    <property type="match status" value="1"/>
</dbReference>
<evidence type="ECO:0000313" key="6">
    <source>
        <dbReference type="Proteomes" id="UP001500002"/>
    </source>
</evidence>
<proteinExistence type="inferred from homology"/>
<dbReference type="NCBIfam" id="TIGR01256">
    <property type="entry name" value="modA"/>
    <property type="match status" value="1"/>
</dbReference>
<dbReference type="PROSITE" id="PS51257">
    <property type="entry name" value="PROKAR_LIPOPROTEIN"/>
    <property type="match status" value="1"/>
</dbReference>
<gene>
    <name evidence="5" type="primary">modA</name>
    <name evidence="5" type="ORF">GCM10009749_11020</name>
</gene>
<reference evidence="5 6" key="1">
    <citation type="journal article" date="2019" name="Int. J. Syst. Evol. Microbiol.">
        <title>The Global Catalogue of Microorganisms (GCM) 10K type strain sequencing project: providing services to taxonomists for standard genome sequencing and annotation.</title>
        <authorList>
            <consortium name="The Broad Institute Genomics Platform"/>
            <consortium name="The Broad Institute Genome Sequencing Center for Infectious Disease"/>
            <person name="Wu L."/>
            <person name="Ma J."/>
        </authorList>
    </citation>
    <scope>NUCLEOTIDE SEQUENCE [LARGE SCALE GENOMIC DNA]</scope>
    <source>
        <strain evidence="5 6">JCM 14322</strain>
    </source>
</reference>
<evidence type="ECO:0000256" key="2">
    <source>
        <dbReference type="ARBA" id="ARBA00022723"/>
    </source>
</evidence>
<dbReference type="RefSeq" id="WP_344294266.1">
    <property type="nucleotide sequence ID" value="NZ_BAAANJ010000004.1"/>
</dbReference>
<dbReference type="PANTHER" id="PTHR30632:SF0">
    <property type="entry name" value="SULFATE-BINDING PROTEIN"/>
    <property type="match status" value="1"/>
</dbReference>
<evidence type="ECO:0000256" key="4">
    <source>
        <dbReference type="SAM" id="SignalP"/>
    </source>
</evidence>
<name>A0ABN2M1D9_9MICO</name>
<dbReference type="Pfam" id="PF13531">
    <property type="entry name" value="SBP_bac_11"/>
    <property type="match status" value="1"/>
</dbReference>
<dbReference type="SUPFAM" id="SSF53850">
    <property type="entry name" value="Periplasmic binding protein-like II"/>
    <property type="match status" value="1"/>
</dbReference>
<dbReference type="InterPro" id="IPR050682">
    <property type="entry name" value="ModA/WtpA"/>
</dbReference>
<feature type="signal peptide" evidence="4">
    <location>
        <begin position="1"/>
        <end position="26"/>
    </location>
</feature>
<keyword evidence="3 4" id="KW-0732">Signal</keyword>
<evidence type="ECO:0000256" key="1">
    <source>
        <dbReference type="ARBA" id="ARBA00009175"/>
    </source>
</evidence>
<dbReference type="EMBL" id="BAAANJ010000004">
    <property type="protein sequence ID" value="GAA1804699.1"/>
    <property type="molecule type" value="Genomic_DNA"/>
</dbReference>
<protein>
    <submittedName>
        <fullName evidence="5">Molybdate ABC transporter substrate-binding protein</fullName>
    </submittedName>
</protein>
<comment type="caution">
    <text evidence="5">The sequence shown here is derived from an EMBL/GenBank/DDBJ whole genome shotgun (WGS) entry which is preliminary data.</text>
</comment>
<sequence length="276" mass="27831">MRHPLARTLLPAALVALTLTACTGQADGDARPGAGEASEARGELSGELTVFAAASLTAAFDELATGFEARHPSLDVLPITYDGSSVLVTQFIEGAPADVFASADERNMQKVIEADLAVEPVDFATNLLEIAVAPGDPLGIDGLDDLADGATETADGLPITVVLCAPEVPCGAAAQALIADAGIIVRPASEEQNVTAVLTKVKRGEADAGLVYATDVAAAGGEVDGVEIENADAATNVYPITALTGAANPEAARAFVEFVTSGEGRAVLASFGFGSP</sequence>
<feature type="chain" id="PRO_5045391560" evidence="4">
    <location>
        <begin position="27"/>
        <end position="276"/>
    </location>
</feature>
<evidence type="ECO:0000313" key="5">
    <source>
        <dbReference type="EMBL" id="GAA1804699.1"/>
    </source>
</evidence>
<keyword evidence="6" id="KW-1185">Reference proteome</keyword>
<dbReference type="InterPro" id="IPR005950">
    <property type="entry name" value="ModA"/>
</dbReference>
<dbReference type="Proteomes" id="UP001500002">
    <property type="component" value="Unassembled WGS sequence"/>
</dbReference>
<organism evidence="5 6">
    <name type="scientific">Agromyces neolithicus</name>
    <dbReference type="NCBI Taxonomy" id="269420"/>
    <lineage>
        <taxon>Bacteria</taxon>
        <taxon>Bacillati</taxon>
        <taxon>Actinomycetota</taxon>
        <taxon>Actinomycetes</taxon>
        <taxon>Micrococcales</taxon>
        <taxon>Microbacteriaceae</taxon>
        <taxon>Agromyces</taxon>
    </lineage>
</organism>
<dbReference type="PANTHER" id="PTHR30632">
    <property type="entry name" value="MOLYBDATE-BINDING PERIPLASMIC PROTEIN"/>
    <property type="match status" value="1"/>
</dbReference>
<comment type="similarity">
    <text evidence="1">Belongs to the bacterial solute-binding protein ModA family.</text>
</comment>